<dbReference type="EnsemblMetazoa" id="XM_019901407.1">
    <property type="protein sequence ID" value="XP_019756966.1"/>
    <property type="gene ID" value="LOC109535493"/>
</dbReference>
<evidence type="ECO:0000256" key="1">
    <source>
        <dbReference type="SAM" id="MobiDB-lite"/>
    </source>
</evidence>
<feature type="region of interest" description="Disordered" evidence="1">
    <location>
        <begin position="1"/>
        <end position="24"/>
    </location>
</feature>
<reference evidence="2" key="2">
    <citation type="submission" date="2024-08" db="UniProtKB">
        <authorList>
            <consortium name="EnsemblMetazoa"/>
        </authorList>
    </citation>
    <scope>IDENTIFICATION</scope>
</reference>
<dbReference type="PANTHER" id="PTHR36688:SF2">
    <property type="entry name" value="ENDONUCLEASE_EXONUCLEASE_PHOSPHATASE DOMAIN-CONTAINING PROTEIN"/>
    <property type="match status" value="1"/>
</dbReference>
<evidence type="ECO:0008006" key="4">
    <source>
        <dbReference type="Google" id="ProtNLM"/>
    </source>
</evidence>
<evidence type="ECO:0000313" key="3">
    <source>
        <dbReference type="Proteomes" id="UP000019118"/>
    </source>
</evidence>
<evidence type="ECO:0000313" key="2">
    <source>
        <dbReference type="EnsemblMetazoa" id="XP_019756966.1"/>
    </source>
</evidence>
<dbReference type="PANTHER" id="PTHR36688">
    <property type="entry name" value="ENDO/EXONUCLEASE/PHOSPHATASE DOMAIN-CONTAINING PROTEIN"/>
    <property type="match status" value="1"/>
</dbReference>
<sequence length="308" mass="35238">MACPFQQLQSSKSSGKAPIKRALTTRQGSLQIPIEEEEEDKNTLNLKHLNSAILILTNPPIVYILGYQESIVGIHKAYANPRERVTNEGSEDMPVINASELRSALKQMKNRRAPRENRVTFEMLKARGEALKKAIIVLLKRSHKEDEIPDYWRNEGVILVYKKGDCRDINNYRSISLLSVFYKLFIKNITNGLNTQTSSNITIITIPYTLKYKKAKLQKRSQLKESVSFKTWHGDKDVNIDREYLSHLRFADDIVLISSDEDQFEQMIQELHQASMIVGLEMNLNKTKILSQSHIAVTADSDVVESYV</sequence>
<dbReference type="InterPro" id="IPR052560">
    <property type="entry name" value="RdDP_mobile_element"/>
</dbReference>
<accession>A0AAR5P8J5</accession>
<feature type="compositionally biased region" description="Polar residues" evidence="1">
    <location>
        <begin position="1"/>
        <end position="14"/>
    </location>
</feature>
<keyword evidence="3" id="KW-1185">Reference proteome</keyword>
<organism evidence="2 3">
    <name type="scientific">Dendroctonus ponderosae</name>
    <name type="common">Mountain pine beetle</name>
    <dbReference type="NCBI Taxonomy" id="77166"/>
    <lineage>
        <taxon>Eukaryota</taxon>
        <taxon>Metazoa</taxon>
        <taxon>Ecdysozoa</taxon>
        <taxon>Arthropoda</taxon>
        <taxon>Hexapoda</taxon>
        <taxon>Insecta</taxon>
        <taxon>Pterygota</taxon>
        <taxon>Neoptera</taxon>
        <taxon>Endopterygota</taxon>
        <taxon>Coleoptera</taxon>
        <taxon>Polyphaga</taxon>
        <taxon>Cucujiformia</taxon>
        <taxon>Curculionidae</taxon>
        <taxon>Scolytinae</taxon>
        <taxon>Dendroctonus</taxon>
    </lineage>
</organism>
<dbReference type="Proteomes" id="UP000019118">
    <property type="component" value="Unassembled WGS sequence"/>
</dbReference>
<reference evidence="3" key="1">
    <citation type="journal article" date="2013" name="Genome Biol.">
        <title>Draft genome of the mountain pine beetle, Dendroctonus ponderosae Hopkins, a major forest pest.</title>
        <authorList>
            <person name="Keeling C.I."/>
            <person name="Yuen M.M."/>
            <person name="Liao N.Y."/>
            <person name="Docking T.R."/>
            <person name="Chan S.K."/>
            <person name="Taylor G.A."/>
            <person name="Palmquist D.L."/>
            <person name="Jackman S.D."/>
            <person name="Nguyen A."/>
            <person name="Li M."/>
            <person name="Henderson H."/>
            <person name="Janes J.K."/>
            <person name="Zhao Y."/>
            <person name="Pandoh P."/>
            <person name="Moore R."/>
            <person name="Sperling F.A."/>
            <person name="Huber D.P."/>
            <person name="Birol I."/>
            <person name="Jones S.J."/>
            <person name="Bohlmann J."/>
        </authorList>
    </citation>
    <scope>NUCLEOTIDE SEQUENCE</scope>
</reference>
<name>A0AAR5P8J5_DENPD</name>
<proteinExistence type="predicted"/>
<protein>
    <recommendedName>
        <fullName evidence="4">Reverse transcriptase domain-containing protein</fullName>
    </recommendedName>
</protein>
<dbReference type="AlphaFoldDB" id="A0AAR5P8J5"/>